<evidence type="ECO:0000313" key="2">
    <source>
        <dbReference type="Proteomes" id="UP000241954"/>
    </source>
</evidence>
<dbReference type="EMBL" id="PYLW01000005">
    <property type="protein sequence ID" value="PSV97922.1"/>
    <property type="molecule type" value="Genomic_DNA"/>
</dbReference>
<gene>
    <name evidence="1" type="ORF">C9I88_07545</name>
</gene>
<dbReference type="Pfam" id="PF11279">
    <property type="entry name" value="DUF3080"/>
    <property type="match status" value="1"/>
</dbReference>
<organism evidence="1 2">
    <name type="scientific">Photobacterium iliopiscarium</name>
    <dbReference type="NCBI Taxonomy" id="56192"/>
    <lineage>
        <taxon>Bacteria</taxon>
        <taxon>Pseudomonadati</taxon>
        <taxon>Pseudomonadota</taxon>
        <taxon>Gammaproteobacteria</taxon>
        <taxon>Vibrionales</taxon>
        <taxon>Vibrionaceae</taxon>
        <taxon>Photobacterium</taxon>
    </lineage>
</organism>
<reference evidence="1 2" key="1">
    <citation type="submission" date="2018-01" db="EMBL/GenBank/DDBJ databases">
        <title>Whole genome sequencing of Histamine producing bacteria.</title>
        <authorList>
            <person name="Butler K."/>
        </authorList>
    </citation>
    <scope>NUCLEOTIDE SEQUENCE [LARGE SCALE GENOMIC DNA]</scope>
    <source>
        <strain evidence="1 2">NCIMB 13481</strain>
    </source>
</reference>
<proteinExistence type="predicted"/>
<sequence length="344" mass="40675">MLCLFAVTGCKENPTEALLDTYQQRLTNILDVEPDTIPPLDIPSYPQNHALKQPIADITIGLLNAYELRQCGLFQLIAERNSVLGKVQDKTRRLRYELLFLKQLEYCLNVLDSTDPLQHQLKDIYHQKQQQLPQVIWNMVFTGQEWQQQFTLGHQLLSPQQFGGYIENLAAFDYLETLTTTIISRHIFQYPLTTNNIELLLYHQQQIHNTQYIGQLFYSIARITTIMNTITNQLTTHEQTVMCGKNINQQQAQYLRNVFYKYYANDIQPYLSKLDSQYQQLQPHLNNLYTTLVQQQIPSSTTMNLYARYYFQGELLRQFHQATHDHVHYWQRLFKRCQFKIGRQ</sequence>
<evidence type="ECO:0000313" key="1">
    <source>
        <dbReference type="EMBL" id="PSV97922.1"/>
    </source>
</evidence>
<dbReference type="InterPro" id="IPR021431">
    <property type="entry name" value="DUF3080"/>
</dbReference>
<comment type="caution">
    <text evidence="1">The sequence shown here is derived from an EMBL/GenBank/DDBJ whole genome shotgun (WGS) entry which is preliminary data.</text>
</comment>
<protein>
    <submittedName>
        <fullName evidence="1">DUF3080 domain-containing protein</fullName>
    </submittedName>
</protein>
<dbReference type="Proteomes" id="UP000241954">
    <property type="component" value="Unassembled WGS sequence"/>
</dbReference>
<dbReference type="AlphaFoldDB" id="A0A2T3MMV1"/>
<name>A0A2T3MMV1_9GAMM</name>
<accession>A0A2T3MMV1</accession>